<keyword evidence="4" id="KW-1185">Reference proteome</keyword>
<protein>
    <submittedName>
        <fullName evidence="3">DUF364 domain-containing protein</fullName>
    </submittedName>
</protein>
<evidence type="ECO:0000313" key="3">
    <source>
        <dbReference type="EMBL" id="MEK8053362.1"/>
    </source>
</evidence>
<name>A0ABU9CRV7_9BURK</name>
<dbReference type="Pfam" id="PF13938">
    <property type="entry name" value="DUF4213"/>
    <property type="match status" value="1"/>
</dbReference>
<organism evidence="3 4">
    <name type="scientific">Pseudaquabacterium inlustre</name>
    <dbReference type="NCBI Taxonomy" id="2984192"/>
    <lineage>
        <taxon>Bacteria</taxon>
        <taxon>Pseudomonadati</taxon>
        <taxon>Pseudomonadota</taxon>
        <taxon>Betaproteobacteria</taxon>
        <taxon>Burkholderiales</taxon>
        <taxon>Sphaerotilaceae</taxon>
        <taxon>Pseudaquabacterium</taxon>
    </lineage>
</organism>
<evidence type="ECO:0000313" key="4">
    <source>
        <dbReference type="Proteomes" id="UP001365405"/>
    </source>
</evidence>
<gene>
    <name evidence="3" type="ORF">AACH10_24105</name>
</gene>
<evidence type="ECO:0000259" key="2">
    <source>
        <dbReference type="Pfam" id="PF13938"/>
    </source>
</evidence>
<dbReference type="RefSeq" id="WP_341413099.1">
    <property type="nucleotide sequence ID" value="NZ_JBBUTH010000011.1"/>
</dbReference>
<dbReference type="Gene3D" id="3.30.390.100">
    <property type="match status" value="1"/>
</dbReference>
<sequence>MRIADDILQQLTRALSGGPIPRVRALHLPPALWTGTKDGEFGAIELDSGALGLSYLLLGGTLAELARRPEAAQQALAGQDALALARRWADGDTPADRALGFAAVNALSRHLQDAAGLAPPDAPDSIGGLAPQAGEPIGMVGFFPPLVKQVTALGAQLTVLELRADLAGNHPGYTVTLDPAALRGCTQVLMTSTVLLNHTLDDVLAHCAGARAIAMIGPGAGLLPDALFARGVTAVGGSWITDRDGFVAALAQGAPWGASARKFVWTPAAWPGLAATP</sequence>
<dbReference type="InterPro" id="IPR025251">
    <property type="entry name" value="DUF4213"/>
</dbReference>
<dbReference type="EMBL" id="JBBUTH010000011">
    <property type="protein sequence ID" value="MEK8053362.1"/>
    <property type="molecule type" value="Genomic_DNA"/>
</dbReference>
<accession>A0ABU9CRV7</accession>
<feature type="domain" description="Putative heavy-metal chelation" evidence="1">
    <location>
        <begin position="133"/>
        <end position="261"/>
    </location>
</feature>
<dbReference type="Pfam" id="PF04016">
    <property type="entry name" value="DUF364"/>
    <property type="match status" value="1"/>
</dbReference>
<dbReference type="InterPro" id="IPR007161">
    <property type="entry name" value="DUF364"/>
</dbReference>
<dbReference type="Proteomes" id="UP001365405">
    <property type="component" value="Unassembled WGS sequence"/>
</dbReference>
<dbReference type="Gene3D" id="3.40.50.11590">
    <property type="match status" value="1"/>
</dbReference>
<reference evidence="3 4" key="1">
    <citation type="submission" date="2024-04" db="EMBL/GenBank/DDBJ databases">
        <title>Novel species of the genus Ideonella isolated from streams.</title>
        <authorList>
            <person name="Lu H."/>
        </authorList>
    </citation>
    <scope>NUCLEOTIDE SEQUENCE [LARGE SCALE GENOMIC DNA]</scope>
    <source>
        <strain evidence="3 4">DXS22W</strain>
    </source>
</reference>
<feature type="domain" description="DUF4213" evidence="2">
    <location>
        <begin position="43"/>
        <end position="108"/>
    </location>
</feature>
<comment type="caution">
    <text evidence="3">The sequence shown here is derived from an EMBL/GenBank/DDBJ whole genome shotgun (WGS) entry which is preliminary data.</text>
</comment>
<proteinExistence type="predicted"/>
<dbReference type="SUPFAM" id="SSF159713">
    <property type="entry name" value="Dhaf3308-like"/>
    <property type="match status" value="1"/>
</dbReference>
<evidence type="ECO:0000259" key="1">
    <source>
        <dbReference type="Pfam" id="PF04016"/>
    </source>
</evidence>